<protein>
    <recommendedName>
        <fullName evidence="3">PH domain-containing protein</fullName>
    </recommendedName>
</protein>
<name>K9UNE2_CHAP6</name>
<dbReference type="eggNOG" id="ENOG5031GFC">
    <property type="taxonomic scope" value="Bacteria"/>
</dbReference>
<dbReference type="AlphaFoldDB" id="K9UNE2"/>
<evidence type="ECO:0000313" key="1">
    <source>
        <dbReference type="EMBL" id="AFY96315.1"/>
    </source>
</evidence>
<proteinExistence type="predicted"/>
<dbReference type="EMBL" id="CP003600">
    <property type="protein sequence ID" value="AFY96315.1"/>
    <property type="molecule type" value="Genomic_DNA"/>
</dbReference>
<dbReference type="HOGENOM" id="CLU_1803799_0_0_3"/>
<dbReference type="KEGG" id="cmp:Cha6605_5429"/>
<keyword evidence="2" id="KW-1185">Reference proteome</keyword>
<dbReference type="Proteomes" id="UP000010366">
    <property type="component" value="Chromosome"/>
</dbReference>
<accession>K9UNE2</accession>
<reference evidence="1 2" key="1">
    <citation type="submission" date="2012-05" db="EMBL/GenBank/DDBJ databases">
        <title>Finished chromosome of genome of Chamaesiphon sp. PCC 6605.</title>
        <authorList>
            <consortium name="US DOE Joint Genome Institute"/>
            <person name="Gugger M."/>
            <person name="Coursin T."/>
            <person name="Rippka R."/>
            <person name="Tandeau De Marsac N."/>
            <person name="Huntemann M."/>
            <person name="Wei C.-L."/>
            <person name="Han J."/>
            <person name="Detter J.C."/>
            <person name="Han C."/>
            <person name="Tapia R."/>
            <person name="Chen A."/>
            <person name="Kyrpides N."/>
            <person name="Mavromatis K."/>
            <person name="Markowitz V."/>
            <person name="Szeto E."/>
            <person name="Ivanova N."/>
            <person name="Pagani I."/>
            <person name="Pati A."/>
            <person name="Goodwin L."/>
            <person name="Nordberg H.P."/>
            <person name="Cantor M.N."/>
            <person name="Hua S.X."/>
            <person name="Woyke T."/>
            <person name="Kerfeld C.A."/>
        </authorList>
    </citation>
    <scope>NUCLEOTIDE SEQUENCE [LARGE SCALE GENOMIC DNA]</scope>
    <source>
        <strain evidence="2">ATCC 27169 / PCC 6605</strain>
    </source>
</reference>
<evidence type="ECO:0000313" key="2">
    <source>
        <dbReference type="Proteomes" id="UP000010366"/>
    </source>
</evidence>
<gene>
    <name evidence="1" type="ORF">Cha6605_5429</name>
</gene>
<dbReference type="STRING" id="1173020.Cha6605_5429"/>
<organism evidence="1 2">
    <name type="scientific">Chamaesiphon minutus (strain ATCC 27169 / PCC 6605)</name>
    <dbReference type="NCBI Taxonomy" id="1173020"/>
    <lineage>
        <taxon>Bacteria</taxon>
        <taxon>Bacillati</taxon>
        <taxon>Cyanobacteriota</taxon>
        <taxon>Cyanophyceae</taxon>
        <taxon>Gomontiellales</taxon>
        <taxon>Chamaesiphonaceae</taxon>
        <taxon>Chamaesiphon</taxon>
    </lineage>
</organism>
<evidence type="ECO:0008006" key="3">
    <source>
        <dbReference type="Google" id="ProtNLM"/>
    </source>
</evidence>
<sequence length="144" mass="16473">MWLPLLGAFIWLARAGANEYQKIEAYKRWAVGFDRCKYDIYAVMGLKDRQISWGKPTKAEPKDLQTFSLDRVKKIQLVVDNKIIDLDNLPNGGKRINLQFQLSDPPTAGQESIEIPFTEVSMAAEWAEFLNRSLIDRNIVPTDS</sequence>